<dbReference type="Gene3D" id="1.10.10.10">
    <property type="entry name" value="Winged helix-like DNA-binding domain superfamily/Winged helix DNA-binding domain"/>
    <property type="match status" value="1"/>
</dbReference>
<dbReference type="SUPFAM" id="SSF88946">
    <property type="entry name" value="Sigma2 domain of RNA polymerase sigma factors"/>
    <property type="match status" value="1"/>
</dbReference>
<dbReference type="GO" id="GO:0016987">
    <property type="term" value="F:sigma factor activity"/>
    <property type="evidence" value="ECO:0007669"/>
    <property type="project" value="UniProtKB-KW"/>
</dbReference>
<protein>
    <submittedName>
        <fullName evidence="8">RNA polymerase sigma factor</fullName>
    </submittedName>
</protein>
<dbReference type="InterPro" id="IPR013324">
    <property type="entry name" value="RNA_pol_sigma_r3/r4-like"/>
</dbReference>
<dbReference type="InterPro" id="IPR013325">
    <property type="entry name" value="RNA_pol_sigma_r2"/>
</dbReference>
<evidence type="ECO:0000313" key="9">
    <source>
        <dbReference type="Proteomes" id="UP000290365"/>
    </source>
</evidence>
<dbReference type="Gene3D" id="1.10.1740.10">
    <property type="match status" value="1"/>
</dbReference>
<dbReference type="InterPro" id="IPR036388">
    <property type="entry name" value="WH-like_DNA-bd_sf"/>
</dbReference>
<evidence type="ECO:0000259" key="6">
    <source>
        <dbReference type="Pfam" id="PF04542"/>
    </source>
</evidence>
<feature type="domain" description="RNA polymerase sigma-70 region 2" evidence="6">
    <location>
        <begin position="137"/>
        <end position="204"/>
    </location>
</feature>
<dbReference type="InterPro" id="IPR007627">
    <property type="entry name" value="RNA_pol_sigma70_r2"/>
</dbReference>
<sequence>MISMSPWSRNRATETIRQPELTISKFCRRIVVHEEIERLALSTLTSWPALFRPVASNYKANNAHKEALFLLGFLQNGLSFPPQAKPRTEIPGRLTHFCRSYDSKGDITRKGPSGHNIYEMQQQTEPGSDRQKTVTELYHRHAASIFAFLCQRTASREDAEDILLEVFTAGLQQPRLSQMSATEQRLWLWRVARNKMVDAYRRANQKRAAFSLEEMGTDACIDEDQTPESEVVRWEEYGQLQHMLSELSPLQQQVLQMRFVQNMRSAEIARHIGKSEGAVRTLLSRTLNLLRTAYRKDIEA</sequence>
<evidence type="ECO:0000256" key="5">
    <source>
        <dbReference type="ARBA" id="ARBA00023163"/>
    </source>
</evidence>
<comment type="similarity">
    <text evidence="1">Belongs to the sigma-70 factor family. ECF subfamily.</text>
</comment>
<dbReference type="GO" id="GO:0003677">
    <property type="term" value="F:DNA binding"/>
    <property type="evidence" value="ECO:0007669"/>
    <property type="project" value="UniProtKB-KW"/>
</dbReference>
<dbReference type="GO" id="GO:0006352">
    <property type="term" value="P:DNA-templated transcription initiation"/>
    <property type="evidence" value="ECO:0007669"/>
    <property type="project" value="InterPro"/>
</dbReference>
<feature type="domain" description="RNA polymerase sigma factor 70 region 4 type 2" evidence="7">
    <location>
        <begin position="239"/>
        <end position="287"/>
    </location>
</feature>
<dbReference type="AlphaFoldDB" id="A0A4P6JL53"/>
<reference evidence="8 9" key="1">
    <citation type="submission" date="2019-01" db="EMBL/GenBank/DDBJ databases">
        <title>Ktedonosporobacter rubrisoli SCAWS-G2.</title>
        <authorList>
            <person name="Huang Y."/>
            <person name="Yan B."/>
        </authorList>
    </citation>
    <scope>NUCLEOTIDE SEQUENCE [LARGE SCALE GENOMIC DNA]</scope>
    <source>
        <strain evidence="8 9">SCAWS-G2</strain>
    </source>
</reference>
<accession>A0A4P6JL53</accession>
<evidence type="ECO:0000256" key="1">
    <source>
        <dbReference type="ARBA" id="ARBA00010641"/>
    </source>
</evidence>
<keyword evidence="4" id="KW-0238">DNA-binding</keyword>
<dbReference type="Pfam" id="PF08281">
    <property type="entry name" value="Sigma70_r4_2"/>
    <property type="match status" value="1"/>
</dbReference>
<evidence type="ECO:0000256" key="3">
    <source>
        <dbReference type="ARBA" id="ARBA00023082"/>
    </source>
</evidence>
<name>A0A4P6JL53_KTERU</name>
<keyword evidence="9" id="KW-1185">Reference proteome</keyword>
<dbReference type="Proteomes" id="UP000290365">
    <property type="component" value="Chromosome"/>
</dbReference>
<dbReference type="PANTHER" id="PTHR43133:SF52">
    <property type="entry name" value="ECF RNA POLYMERASE SIGMA FACTOR SIGL"/>
    <property type="match status" value="1"/>
</dbReference>
<dbReference type="InterPro" id="IPR013249">
    <property type="entry name" value="RNA_pol_sigma70_r4_t2"/>
</dbReference>
<gene>
    <name evidence="8" type="ORF">EPA93_07970</name>
</gene>
<dbReference type="Pfam" id="PF04542">
    <property type="entry name" value="Sigma70_r2"/>
    <property type="match status" value="1"/>
</dbReference>
<dbReference type="InterPro" id="IPR039425">
    <property type="entry name" value="RNA_pol_sigma-70-like"/>
</dbReference>
<dbReference type="SUPFAM" id="SSF88659">
    <property type="entry name" value="Sigma3 and sigma4 domains of RNA polymerase sigma factors"/>
    <property type="match status" value="1"/>
</dbReference>
<evidence type="ECO:0000256" key="2">
    <source>
        <dbReference type="ARBA" id="ARBA00023015"/>
    </source>
</evidence>
<evidence type="ECO:0000256" key="4">
    <source>
        <dbReference type="ARBA" id="ARBA00023125"/>
    </source>
</evidence>
<organism evidence="8 9">
    <name type="scientific">Ktedonosporobacter rubrisoli</name>
    <dbReference type="NCBI Taxonomy" id="2509675"/>
    <lineage>
        <taxon>Bacteria</taxon>
        <taxon>Bacillati</taxon>
        <taxon>Chloroflexota</taxon>
        <taxon>Ktedonobacteria</taxon>
        <taxon>Ktedonobacterales</taxon>
        <taxon>Ktedonosporobacteraceae</taxon>
        <taxon>Ktedonosporobacter</taxon>
    </lineage>
</organism>
<dbReference type="OrthoDB" id="9784272at2"/>
<dbReference type="CDD" id="cd06171">
    <property type="entry name" value="Sigma70_r4"/>
    <property type="match status" value="1"/>
</dbReference>
<dbReference type="InterPro" id="IPR014284">
    <property type="entry name" value="RNA_pol_sigma-70_dom"/>
</dbReference>
<proteinExistence type="inferred from homology"/>
<dbReference type="KEGG" id="kbs:EPA93_07970"/>
<dbReference type="NCBIfam" id="TIGR02937">
    <property type="entry name" value="sigma70-ECF"/>
    <property type="match status" value="1"/>
</dbReference>
<keyword evidence="3" id="KW-0731">Sigma factor</keyword>
<evidence type="ECO:0000313" key="8">
    <source>
        <dbReference type="EMBL" id="QBD75947.1"/>
    </source>
</evidence>
<keyword evidence="2" id="KW-0805">Transcription regulation</keyword>
<evidence type="ECO:0000259" key="7">
    <source>
        <dbReference type="Pfam" id="PF08281"/>
    </source>
</evidence>
<keyword evidence="5" id="KW-0804">Transcription</keyword>
<dbReference type="PANTHER" id="PTHR43133">
    <property type="entry name" value="RNA POLYMERASE ECF-TYPE SIGMA FACTO"/>
    <property type="match status" value="1"/>
</dbReference>
<dbReference type="EMBL" id="CP035758">
    <property type="protein sequence ID" value="QBD75947.1"/>
    <property type="molecule type" value="Genomic_DNA"/>
</dbReference>